<gene>
    <name evidence="2" type="ORF">G647_00585</name>
</gene>
<sequence length="788" mass="85129">MTTIDTIDTIDIPPQGYPPEITGYADPWIANPGEEVAIKVSCTEPEYSHRTVRVVQGVEVEHSPLKRLEPITQIPTGTAKGRFQCARPGSYAVVEQGLGGLLHGSSVSESACLQVSLFFQAHLPIAAGPGHAQAIVSTLNRGAKRGFAVVINEAGVVEAWIGTGDAVQVVHTGFSPARQRWVDMTLTLDGMDCSLVLRPVAYILEKAAPVSVSRARLAGPAVGASSTDPLLFAATVDQVPSPGATSAGRRAACFFNGRIDSPTISKVEGSTKTVTVLAKYDFSRNMAEDTILDVSGNNLHGVLVNAPTRAVTGHDWDGSEVDWTKAKYGYGAIHFHEDDLDDARWDSDFTIKIPETARSGIYAVEVTSTNGKTSDMITFVVRPTPATTAAVGAKVAFVLSTFTYLAYANEKLSDTNRSSAIEVAPGFDVSSIRRDEDYDRLMRRKDLGLSNYDVHNDNSGVVFSSAKRPILNFRPGYIMWAFERPRELSADSMMIGLLERQGIPYDVVTDHDLHLHGAATLAPYNTILTGCHPEYPTLQSYNAYEDFARQGGSILYLGGNGFYWVSSVDPARPWRLEVRRGDQGVRSYALPGGERVMSLTGQQGGLWRSRGRSSHGLFGVAFCGEGTGPGVPFKRNDESYDSKFDWMFRDIPSDQLIGEYGLGGGASGDEIDSFDLLCGSPATATVIASSTGHSDEFGIAPECTAFPITGTLGTQTKEIRSDLVYYETDAGGAVFSVGSINWYCSLGWDDYANNVAKLTENVIREFMRRGRGGLNHDNISTTVSLAKL</sequence>
<name>V9DN93_9EURO</name>
<dbReference type="EMBL" id="KB822697">
    <property type="protein sequence ID" value="ETI28136.1"/>
    <property type="molecule type" value="Genomic_DNA"/>
</dbReference>
<dbReference type="InterPro" id="IPR046540">
    <property type="entry name" value="DMFA2_C"/>
</dbReference>
<feature type="domain" description="N,N-dimethylformamidase beta subunit-like C-terminal" evidence="1">
    <location>
        <begin position="308"/>
        <end position="751"/>
    </location>
</feature>
<evidence type="ECO:0000313" key="3">
    <source>
        <dbReference type="Proteomes" id="UP000030678"/>
    </source>
</evidence>
<dbReference type="GeneID" id="19979078"/>
<dbReference type="Proteomes" id="UP000030678">
    <property type="component" value="Unassembled WGS sequence"/>
</dbReference>
<dbReference type="VEuPathDB" id="FungiDB:G647_00585"/>
<evidence type="ECO:0000259" key="1">
    <source>
        <dbReference type="Pfam" id="PF20254"/>
    </source>
</evidence>
<evidence type="ECO:0000313" key="2">
    <source>
        <dbReference type="EMBL" id="ETI28136.1"/>
    </source>
</evidence>
<dbReference type="HOGENOM" id="CLU_013754_0_0_1"/>
<dbReference type="AlphaFoldDB" id="V9DN93"/>
<protein>
    <recommendedName>
        <fullName evidence="1">N,N-dimethylformamidase beta subunit-like C-terminal domain-containing protein</fullName>
    </recommendedName>
</protein>
<organism evidence="2 3">
    <name type="scientific">Cladophialophora carrionii CBS 160.54</name>
    <dbReference type="NCBI Taxonomy" id="1279043"/>
    <lineage>
        <taxon>Eukaryota</taxon>
        <taxon>Fungi</taxon>
        <taxon>Dikarya</taxon>
        <taxon>Ascomycota</taxon>
        <taxon>Pezizomycotina</taxon>
        <taxon>Eurotiomycetes</taxon>
        <taxon>Chaetothyriomycetidae</taxon>
        <taxon>Chaetothyriales</taxon>
        <taxon>Herpotrichiellaceae</taxon>
        <taxon>Cladophialophora</taxon>
    </lineage>
</organism>
<reference evidence="2 3" key="1">
    <citation type="submission" date="2013-03" db="EMBL/GenBank/DDBJ databases">
        <title>The Genome Sequence of Cladophialophora carrionii CBS 160.54.</title>
        <authorList>
            <consortium name="The Broad Institute Genomics Platform"/>
            <person name="Cuomo C."/>
            <person name="de Hoog S."/>
            <person name="Gorbushina A."/>
            <person name="Walker B."/>
            <person name="Young S.K."/>
            <person name="Zeng Q."/>
            <person name="Gargeya S."/>
            <person name="Fitzgerald M."/>
            <person name="Haas B."/>
            <person name="Abouelleil A."/>
            <person name="Allen A.W."/>
            <person name="Alvarado L."/>
            <person name="Arachchi H.M."/>
            <person name="Berlin A.M."/>
            <person name="Chapman S.B."/>
            <person name="Gainer-Dewar J."/>
            <person name="Goldberg J."/>
            <person name="Griggs A."/>
            <person name="Gujja S."/>
            <person name="Hansen M."/>
            <person name="Howarth C."/>
            <person name="Imamovic A."/>
            <person name="Ireland A."/>
            <person name="Larimer J."/>
            <person name="McCowan C."/>
            <person name="Murphy C."/>
            <person name="Pearson M."/>
            <person name="Poon T.W."/>
            <person name="Priest M."/>
            <person name="Roberts A."/>
            <person name="Saif S."/>
            <person name="Shea T."/>
            <person name="Sisk P."/>
            <person name="Sykes S."/>
            <person name="Wortman J."/>
            <person name="Nusbaum C."/>
            <person name="Birren B."/>
        </authorList>
    </citation>
    <scope>NUCLEOTIDE SEQUENCE [LARGE SCALE GENOMIC DNA]</scope>
    <source>
        <strain evidence="2 3">CBS 160.54</strain>
    </source>
</reference>
<dbReference type="OrthoDB" id="5287072at2759"/>
<accession>V9DN93</accession>
<dbReference type="RefSeq" id="XP_008722210.1">
    <property type="nucleotide sequence ID" value="XM_008723988.1"/>
</dbReference>
<proteinExistence type="predicted"/>
<dbReference type="Pfam" id="PF20254">
    <property type="entry name" value="DMFA2_C"/>
    <property type="match status" value="1"/>
</dbReference>